<dbReference type="EMBL" id="FQZB01000005">
    <property type="protein sequence ID" value="SHI95109.1"/>
    <property type="molecule type" value="Genomic_DNA"/>
</dbReference>
<proteinExistence type="predicted"/>
<evidence type="ECO:0000313" key="2">
    <source>
        <dbReference type="EMBL" id="SHI95109.1"/>
    </source>
</evidence>
<evidence type="ECO:0000313" key="3">
    <source>
        <dbReference type="Proteomes" id="UP000184310"/>
    </source>
</evidence>
<dbReference type="OrthoDB" id="1938239at2"/>
<feature type="signal peptide" evidence="1">
    <location>
        <begin position="1"/>
        <end position="24"/>
    </location>
</feature>
<gene>
    <name evidence="2" type="ORF">SAMN02745163_01090</name>
</gene>
<organism evidence="2 3">
    <name type="scientific">Clostridium cavendishii DSM 21758</name>
    <dbReference type="NCBI Taxonomy" id="1121302"/>
    <lineage>
        <taxon>Bacteria</taxon>
        <taxon>Bacillati</taxon>
        <taxon>Bacillota</taxon>
        <taxon>Clostridia</taxon>
        <taxon>Eubacteriales</taxon>
        <taxon>Clostridiaceae</taxon>
        <taxon>Clostridium</taxon>
    </lineage>
</organism>
<feature type="chain" id="PRO_5038708144" description="NlpC/P60 family protein" evidence="1">
    <location>
        <begin position="25"/>
        <end position="244"/>
    </location>
</feature>
<name>A0A1M6FBX2_9CLOT</name>
<reference evidence="2 3" key="1">
    <citation type="submission" date="2016-11" db="EMBL/GenBank/DDBJ databases">
        <authorList>
            <person name="Jaros S."/>
            <person name="Januszkiewicz K."/>
            <person name="Wedrychowicz H."/>
        </authorList>
    </citation>
    <scope>NUCLEOTIDE SEQUENCE [LARGE SCALE GENOMIC DNA]</scope>
    <source>
        <strain evidence="2 3">DSM 21758</strain>
    </source>
</reference>
<dbReference type="STRING" id="1121302.SAMN02745163_01090"/>
<dbReference type="RefSeq" id="WP_072985654.1">
    <property type="nucleotide sequence ID" value="NZ_FQZB01000005.1"/>
</dbReference>
<keyword evidence="3" id="KW-1185">Reference proteome</keyword>
<evidence type="ECO:0008006" key="4">
    <source>
        <dbReference type="Google" id="ProtNLM"/>
    </source>
</evidence>
<dbReference type="AlphaFoldDB" id="A0A1M6FBX2"/>
<evidence type="ECO:0000256" key="1">
    <source>
        <dbReference type="SAM" id="SignalP"/>
    </source>
</evidence>
<sequence>MKTKKSISLIVLSIIMGTSFFASSNINVYAAPSTSIKQITTLSPTTITPNKPIVIDPNVIRVDNRLLLGKSKVEQVNKNYFYKSNTYRFPYKATDFHGSLESKIYNYMLNTENQVSVHNKAVQLHSGITINNCAFFTSEVLRRNGLSNIPLSTSLVSQVYSQLSRQGFKKDTNIKNLKPGDICFTANYRHVYIFMGWVNPGNYDYAYIVDNQARLFNGQVYHVRKINSYEQSKDTDPISYFMYK</sequence>
<accession>A0A1M6FBX2</accession>
<protein>
    <recommendedName>
        <fullName evidence="4">NlpC/P60 family protein</fullName>
    </recommendedName>
</protein>
<dbReference type="Proteomes" id="UP000184310">
    <property type="component" value="Unassembled WGS sequence"/>
</dbReference>
<keyword evidence="1" id="KW-0732">Signal</keyword>